<keyword evidence="1" id="KW-0812">Transmembrane</keyword>
<evidence type="ECO:0000256" key="1">
    <source>
        <dbReference type="SAM" id="Phobius"/>
    </source>
</evidence>
<accession>A0A4P7XHG6</accession>
<dbReference type="KEGG" id="hmi:soil367_11255"/>
<feature type="transmembrane region" description="Helical" evidence="1">
    <location>
        <begin position="117"/>
        <end position="136"/>
    </location>
</feature>
<gene>
    <name evidence="2" type="ORF">soil367_11255</name>
</gene>
<dbReference type="EMBL" id="CP031093">
    <property type="protein sequence ID" value="QCF26466.1"/>
    <property type="molecule type" value="Genomic_DNA"/>
</dbReference>
<feature type="transmembrane region" description="Helical" evidence="1">
    <location>
        <begin position="363"/>
        <end position="383"/>
    </location>
</feature>
<feature type="transmembrane region" description="Helical" evidence="1">
    <location>
        <begin position="36"/>
        <end position="62"/>
    </location>
</feature>
<dbReference type="Proteomes" id="UP000298049">
    <property type="component" value="Chromosome"/>
</dbReference>
<feature type="transmembrane region" description="Helical" evidence="1">
    <location>
        <begin position="148"/>
        <end position="173"/>
    </location>
</feature>
<dbReference type="NCBIfam" id="NF033860">
    <property type="entry name" value="Wzy_O6_O28"/>
    <property type="match status" value="1"/>
</dbReference>
<keyword evidence="1" id="KW-1133">Transmembrane helix</keyword>
<feature type="transmembrane region" description="Helical" evidence="1">
    <location>
        <begin position="185"/>
        <end position="203"/>
    </location>
</feature>
<protein>
    <recommendedName>
        <fullName evidence="4">Oligosaccharide repeat unit polymerase</fullName>
    </recommendedName>
</protein>
<keyword evidence="3" id="KW-1185">Reference proteome</keyword>
<reference evidence="2 3" key="1">
    <citation type="submission" date="2018-07" db="EMBL/GenBank/DDBJ databases">
        <title>Marsedoiliclastica nanhaica gen. nov. sp. nov., a novel marine hydrocarbonoclastic bacterium isolated from an in-situ enriched hydrocarbon-degrading consortium in deep-sea sediment.</title>
        <authorList>
            <person name="Dong C."/>
            <person name="Ma T."/>
            <person name="Liu R."/>
            <person name="Shao Z."/>
        </authorList>
    </citation>
    <scope>NUCLEOTIDE SEQUENCE [LARGE SCALE GENOMIC DNA]</scope>
    <source>
        <strain evidence="3">soil36-7</strain>
    </source>
</reference>
<evidence type="ECO:0008006" key="4">
    <source>
        <dbReference type="Google" id="ProtNLM"/>
    </source>
</evidence>
<keyword evidence="1" id="KW-0472">Membrane</keyword>
<feature type="transmembrane region" description="Helical" evidence="1">
    <location>
        <begin position="325"/>
        <end position="343"/>
    </location>
</feature>
<dbReference type="AlphaFoldDB" id="A0A4P7XHG6"/>
<sequence>MSMVLNPFHILFLLYLLANAIALVQGIVDGGMVLEYQFFAISSSVFIASFVVQFVFLLAMLVMFHVGRGMRHCSSPLSLGPEWGYLLIVLQVSFAIFNSYMAVNIAGTGARLDESSLLNYVFIVFQPDLLFIIIAISLRSSLLFHINVLIFLISMLLRGWMGGVFIVFIIYIIRYYPVRLSVNSTVKLLGVAFLILASLPFILEAKWAVREGASILDVLMRAQDIMTYDNYLTAFSYLVNRFQHVGHVALLLERSDLLKNLYLDGAFSSYWLDGLPQYAAIKVFGGEFHSLNSFMVHYIFGVPGASWNTNPGIAGWFFILREHSVFLILYLLLFLTLPFYFAVRYGGARVSLLLACFSLLYLFHGWFGAYFNLMSYSVAFVFLHRVSVSNKNTPLTRDS</sequence>
<proteinExistence type="predicted"/>
<evidence type="ECO:0000313" key="2">
    <source>
        <dbReference type="EMBL" id="QCF26466.1"/>
    </source>
</evidence>
<evidence type="ECO:0000313" key="3">
    <source>
        <dbReference type="Proteomes" id="UP000298049"/>
    </source>
</evidence>
<name>A0A4P7XHG6_9ALTE</name>
<organism evidence="2 3">
    <name type="scientific">Hydrocarboniclastica marina</name>
    <dbReference type="NCBI Taxonomy" id="2259620"/>
    <lineage>
        <taxon>Bacteria</taxon>
        <taxon>Pseudomonadati</taxon>
        <taxon>Pseudomonadota</taxon>
        <taxon>Gammaproteobacteria</taxon>
        <taxon>Alteromonadales</taxon>
        <taxon>Alteromonadaceae</taxon>
        <taxon>Hydrocarboniclastica</taxon>
    </lineage>
</organism>
<feature type="transmembrane region" description="Helical" evidence="1">
    <location>
        <begin position="83"/>
        <end position="105"/>
    </location>
</feature>
<dbReference type="OrthoDB" id="7064607at2"/>